<dbReference type="EMBL" id="FTOA01000004">
    <property type="protein sequence ID" value="SIS89864.1"/>
    <property type="molecule type" value="Genomic_DNA"/>
</dbReference>
<dbReference type="PROSITE" id="PS51257">
    <property type="entry name" value="PROKAR_LIPOPROTEIN"/>
    <property type="match status" value="1"/>
</dbReference>
<keyword evidence="1" id="KW-0472">Membrane</keyword>
<dbReference type="STRING" id="80876.SAMN05421779_104372"/>
<accession>A0A1N7MUP7</accession>
<keyword evidence="4" id="KW-1185">Reference proteome</keyword>
<dbReference type="AlphaFoldDB" id="A0A1N7MUP7"/>
<keyword evidence="1" id="KW-0812">Transmembrane</keyword>
<organism evidence="3 4">
    <name type="scientific">Insolitispirillum peregrinum</name>
    <dbReference type="NCBI Taxonomy" id="80876"/>
    <lineage>
        <taxon>Bacteria</taxon>
        <taxon>Pseudomonadati</taxon>
        <taxon>Pseudomonadota</taxon>
        <taxon>Alphaproteobacteria</taxon>
        <taxon>Rhodospirillales</taxon>
        <taxon>Novispirillaceae</taxon>
        <taxon>Insolitispirillum</taxon>
    </lineage>
</organism>
<sequence length="86" mass="8186">MSRVTALVSPRHAGKAVAVALSVAALGLGGCSNMTQSEQRILSGAAIGTVGGALVGAATGGSTVWGGVIGAAAGATGGYVYDQVKR</sequence>
<evidence type="ECO:0000313" key="3">
    <source>
        <dbReference type="EMBL" id="SIS89864.1"/>
    </source>
</evidence>
<evidence type="ECO:0000259" key="2">
    <source>
        <dbReference type="Pfam" id="PF13441"/>
    </source>
</evidence>
<dbReference type="Pfam" id="PF13441">
    <property type="entry name" value="Gly-zipper_YMGG"/>
    <property type="match status" value="1"/>
</dbReference>
<gene>
    <name evidence="3" type="ORF">SAMN05421779_104372</name>
</gene>
<dbReference type="Proteomes" id="UP000185678">
    <property type="component" value="Unassembled WGS sequence"/>
</dbReference>
<name>A0A1N7MUP7_9PROT</name>
<protein>
    <submittedName>
        <fullName evidence="3">YMGG-like Gly-zipper</fullName>
    </submittedName>
</protein>
<evidence type="ECO:0000256" key="1">
    <source>
        <dbReference type="SAM" id="Phobius"/>
    </source>
</evidence>
<evidence type="ECO:0000313" key="4">
    <source>
        <dbReference type="Proteomes" id="UP000185678"/>
    </source>
</evidence>
<reference evidence="3 4" key="1">
    <citation type="submission" date="2017-01" db="EMBL/GenBank/DDBJ databases">
        <authorList>
            <person name="Mah S.A."/>
            <person name="Swanson W.J."/>
            <person name="Moy G.W."/>
            <person name="Vacquier V.D."/>
        </authorList>
    </citation>
    <scope>NUCLEOTIDE SEQUENCE [LARGE SCALE GENOMIC DNA]</scope>
    <source>
        <strain evidence="3 4">DSM 11589</strain>
    </source>
</reference>
<proteinExistence type="predicted"/>
<dbReference type="RefSeq" id="WP_076400793.1">
    <property type="nucleotide sequence ID" value="NZ_FTOA01000004.1"/>
</dbReference>
<feature type="domain" description="YMGG-like Gly-zipper" evidence="2">
    <location>
        <begin position="43"/>
        <end position="81"/>
    </location>
</feature>
<dbReference type="InterPro" id="IPR027367">
    <property type="entry name" value="Gly-zipper_YMGG"/>
</dbReference>
<feature type="transmembrane region" description="Helical" evidence="1">
    <location>
        <begin position="41"/>
        <end position="58"/>
    </location>
</feature>
<keyword evidence="1" id="KW-1133">Transmembrane helix</keyword>
<feature type="transmembrane region" description="Helical" evidence="1">
    <location>
        <begin position="64"/>
        <end position="81"/>
    </location>
</feature>